<dbReference type="InterPro" id="IPR039791">
    <property type="entry name" value="GCM"/>
</dbReference>
<evidence type="ECO:0000313" key="8">
    <source>
        <dbReference type="EMBL" id="KAH9364123.1"/>
    </source>
</evidence>
<evidence type="ECO:0000256" key="6">
    <source>
        <dbReference type="SAM" id="MobiDB-lite"/>
    </source>
</evidence>
<evidence type="ECO:0000256" key="2">
    <source>
        <dbReference type="ARBA" id="ARBA00023015"/>
    </source>
</evidence>
<dbReference type="InterPro" id="IPR003902">
    <property type="entry name" value="Tscrpt_reg_GCM"/>
</dbReference>
<keyword evidence="5" id="KW-0539">Nucleus</keyword>
<dbReference type="GO" id="GO:0005634">
    <property type="term" value="C:nucleus"/>
    <property type="evidence" value="ECO:0007669"/>
    <property type="project" value="TreeGrafter"/>
</dbReference>
<dbReference type="SUPFAM" id="SSF90073">
    <property type="entry name" value="GCM domain"/>
    <property type="match status" value="1"/>
</dbReference>
<evidence type="ECO:0000259" key="7">
    <source>
        <dbReference type="PROSITE" id="PS50807"/>
    </source>
</evidence>
<keyword evidence="4" id="KW-0804">Transcription</keyword>
<accession>A0A9J6FMN5</accession>
<dbReference type="Proteomes" id="UP000821853">
    <property type="component" value="Chromosome 10"/>
</dbReference>
<organism evidence="8 9">
    <name type="scientific">Haemaphysalis longicornis</name>
    <name type="common">Bush tick</name>
    <dbReference type="NCBI Taxonomy" id="44386"/>
    <lineage>
        <taxon>Eukaryota</taxon>
        <taxon>Metazoa</taxon>
        <taxon>Ecdysozoa</taxon>
        <taxon>Arthropoda</taxon>
        <taxon>Chelicerata</taxon>
        <taxon>Arachnida</taxon>
        <taxon>Acari</taxon>
        <taxon>Parasitiformes</taxon>
        <taxon>Ixodida</taxon>
        <taxon>Ixodoidea</taxon>
        <taxon>Ixodidae</taxon>
        <taxon>Haemaphysalinae</taxon>
        <taxon>Haemaphysalis</taxon>
    </lineage>
</organism>
<keyword evidence="2" id="KW-0805">Transcription regulation</keyword>
<dbReference type="GO" id="GO:0001228">
    <property type="term" value="F:DNA-binding transcription activator activity, RNA polymerase II-specific"/>
    <property type="evidence" value="ECO:0007669"/>
    <property type="project" value="InterPro"/>
</dbReference>
<feature type="domain" description="GCM" evidence="7">
    <location>
        <begin position="14"/>
        <end position="109"/>
    </location>
</feature>
<dbReference type="PROSITE" id="PS50807">
    <property type="entry name" value="GCM"/>
    <property type="match status" value="1"/>
</dbReference>
<comment type="caution">
    <text evidence="8">The sequence shown here is derived from an EMBL/GenBank/DDBJ whole genome shotgun (WGS) entry which is preliminary data.</text>
</comment>
<evidence type="ECO:0000256" key="3">
    <source>
        <dbReference type="ARBA" id="ARBA00023125"/>
    </source>
</evidence>
<name>A0A9J6FMN5_HAELO</name>
<dbReference type="EMBL" id="JABSTR010000002">
    <property type="protein sequence ID" value="KAH9364123.1"/>
    <property type="molecule type" value="Genomic_DNA"/>
</dbReference>
<evidence type="ECO:0000256" key="4">
    <source>
        <dbReference type="ARBA" id="ARBA00023163"/>
    </source>
</evidence>
<dbReference type="VEuPathDB" id="VectorBase:HLOH_054293"/>
<dbReference type="PANTHER" id="PTHR12414:SF8">
    <property type="entry name" value="TRANSCRIPTION FACTOR GLIAL CELLS MISSING-RELATED"/>
    <property type="match status" value="1"/>
</dbReference>
<feature type="compositionally biased region" description="Basic residues" evidence="6">
    <location>
        <begin position="73"/>
        <end position="91"/>
    </location>
</feature>
<protein>
    <recommendedName>
        <fullName evidence="7">GCM domain-containing protein</fullName>
    </recommendedName>
</protein>
<sequence>MTEACDTGPVHNHADWDIEDSFLPQVTNFDEYNKWPDGNCRYVYRPESVEAKRHCDRMGDAPCNGSQTAHHPKDVRRRSRMQPSVRVRHGTPRVSEALCHNRNPQEAGG</sequence>
<keyword evidence="1" id="KW-0217">Developmental protein</keyword>
<reference evidence="8 9" key="1">
    <citation type="journal article" date="2020" name="Cell">
        <title>Large-Scale Comparative Analyses of Tick Genomes Elucidate Their Genetic Diversity and Vector Capacities.</title>
        <authorList>
            <consortium name="Tick Genome and Microbiome Consortium (TIGMIC)"/>
            <person name="Jia N."/>
            <person name="Wang J."/>
            <person name="Shi W."/>
            <person name="Du L."/>
            <person name="Sun Y."/>
            <person name="Zhan W."/>
            <person name="Jiang J.F."/>
            <person name="Wang Q."/>
            <person name="Zhang B."/>
            <person name="Ji P."/>
            <person name="Bell-Sakyi L."/>
            <person name="Cui X.M."/>
            <person name="Yuan T.T."/>
            <person name="Jiang B.G."/>
            <person name="Yang W.F."/>
            <person name="Lam T.T."/>
            <person name="Chang Q.C."/>
            <person name="Ding S.J."/>
            <person name="Wang X.J."/>
            <person name="Zhu J.G."/>
            <person name="Ruan X.D."/>
            <person name="Zhao L."/>
            <person name="Wei J.T."/>
            <person name="Ye R.Z."/>
            <person name="Que T.C."/>
            <person name="Du C.H."/>
            <person name="Zhou Y.H."/>
            <person name="Cheng J.X."/>
            <person name="Dai P.F."/>
            <person name="Guo W.B."/>
            <person name="Han X.H."/>
            <person name="Huang E.J."/>
            <person name="Li L.F."/>
            <person name="Wei W."/>
            <person name="Gao Y.C."/>
            <person name="Liu J.Z."/>
            <person name="Shao H.Z."/>
            <person name="Wang X."/>
            <person name="Wang C.C."/>
            <person name="Yang T.C."/>
            <person name="Huo Q.B."/>
            <person name="Li W."/>
            <person name="Chen H.Y."/>
            <person name="Chen S.E."/>
            <person name="Zhou L.G."/>
            <person name="Ni X.B."/>
            <person name="Tian J.H."/>
            <person name="Sheng Y."/>
            <person name="Liu T."/>
            <person name="Pan Y.S."/>
            <person name="Xia L.Y."/>
            <person name="Li J."/>
            <person name="Zhao F."/>
            <person name="Cao W.C."/>
        </authorList>
    </citation>
    <scope>NUCLEOTIDE SEQUENCE [LARGE SCALE GENOMIC DNA]</scope>
    <source>
        <strain evidence="8">HaeL-2018</strain>
    </source>
</reference>
<proteinExistence type="predicted"/>
<keyword evidence="9" id="KW-1185">Reference proteome</keyword>
<dbReference type="GO" id="GO:0000978">
    <property type="term" value="F:RNA polymerase II cis-regulatory region sequence-specific DNA binding"/>
    <property type="evidence" value="ECO:0007669"/>
    <property type="project" value="TreeGrafter"/>
</dbReference>
<keyword evidence="3" id="KW-0238">DNA-binding</keyword>
<dbReference type="OrthoDB" id="6241117at2759"/>
<gene>
    <name evidence="8" type="ORF">HPB48_010496</name>
</gene>
<dbReference type="InterPro" id="IPR036115">
    <property type="entry name" value="GCM_dom_sf"/>
</dbReference>
<evidence type="ECO:0000256" key="1">
    <source>
        <dbReference type="ARBA" id="ARBA00022473"/>
    </source>
</evidence>
<evidence type="ECO:0000313" key="9">
    <source>
        <dbReference type="Proteomes" id="UP000821853"/>
    </source>
</evidence>
<feature type="region of interest" description="Disordered" evidence="6">
    <location>
        <begin position="56"/>
        <end position="109"/>
    </location>
</feature>
<dbReference type="PANTHER" id="PTHR12414">
    <property type="entry name" value="GLIAL CELLS MISSING RELATED/GLIDE"/>
    <property type="match status" value="1"/>
</dbReference>
<dbReference type="AlphaFoldDB" id="A0A9J6FMN5"/>
<evidence type="ECO:0000256" key="5">
    <source>
        <dbReference type="ARBA" id="ARBA00023242"/>
    </source>
</evidence>
<dbReference type="GO" id="GO:0042063">
    <property type="term" value="P:gliogenesis"/>
    <property type="evidence" value="ECO:0007669"/>
    <property type="project" value="TreeGrafter"/>
</dbReference>